<keyword evidence="3" id="KW-1185">Reference proteome</keyword>
<organism evidence="2 3">
    <name type="scientific">Ancylobacter tetraedralis</name>
    <dbReference type="NCBI Taxonomy" id="217068"/>
    <lineage>
        <taxon>Bacteria</taxon>
        <taxon>Pseudomonadati</taxon>
        <taxon>Pseudomonadota</taxon>
        <taxon>Alphaproteobacteria</taxon>
        <taxon>Hyphomicrobiales</taxon>
        <taxon>Xanthobacteraceae</taxon>
        <taxon>Ancylobacter</taxon>
    </lineage>
</organism>
<comment type="caution">
    <text evidence="2">The sequence shown here is derived from an EMBL/GenBank/DDBJ whole genome shotgun (WGS) entry which is preliminary data.</text>
</comment>
<dbReference type="RefSeq" id="WP_183190156.1">
    <property type="nucleotide sequence ID" value="NZ_JACICD010000004.1"/>
</dbReference>
<dbReference type="InterPro" id="IPR009045">
    <property type="entry name" value="Zn_M74/Hedgehog-like"/>
</dbReference>
<reference evidence="2 3" key="1">
    <citation type="submission" date="2020-08" db="EMBL/GenBank/DDBJ databases">
        <title>Genomic Encyclopedia of Type Strains, Phase IV (KMG-IV): sequencing the most valuable type-strain genomes for metagenomic binning, comparative biology and taxonomic classification.</title>
        <authorList>
            <person name="Goeker M."/>
        </authorList>
    </citation>
    <scope>NUCLEOTIDE SEQUENCE [LARGE SCALE GENOMIC DNA]</scope>
    <source>
        <strain evidence="2 3">DSM 5895</strain>
    </source>
</reference>
<name>A0A839ZBC1_9HYPH</name>
<dbReference type="SUPFAM" id="SSF55166">
    <property type="entry name" value="Hedgehog/DD-peptidase"/>
    <property type="match status" value="1"/>
</dbReference>
<gene>
    <name evidence="2" type="ORF">FHS55_002620</name>
</gene>
<sequence length="157" mass="17999">MTWPTQAGVRQFYGEPGSPACTTGMVDLAYPMRIAWDKSQVIRRFRCHEKVASAFQAVFAQTLDAYGIDAIQRLGLDLFGGCYNYRPMRGSNAWSMHAWGIAVDLDPERNQLKWGRDRAVFAKPDYERFWQIVEGQGLLSLGRARNYDWMHFQAALL</sequence>
<protein>
    <recommendedName>
        <fullName evidence="1">Peptidase M15C domain-containing protein</fullName>
    </recommendedName>
</protein>
<evidence type="ECO:0000313" key="3">
    <source>
        <dbReference type="Proteomes" id="UP000533469"/>
    </source>
</evidence>
<dbReference type="InterPro" id="IPR039561">
    <property type="entry name" value="Peptidase_M15C"/>
</dbReference>
<dbReference type="EMBL" id="JACICD010000004">
    <property type="protein sequence ID" value="MBB3772011.1"/>
    <property type="molecule type" value="Genomic_DNA"/>
</dbReference>
<evidence type="ECO:0000313" key="2">
    <source>
        <dbReference type="EMBL" id="MBB3772011.1"/>
    </source>
</evidence>
<proteinExistence type="predicted"/>
<dbReference type="Proteomes" id="UP000533469">
    <property type="component" value="Unassembled WGS sequence"/>
</dbReference>
<feature type="domain" description="Peptidase M15C" evidence="1">
    <location>
        <begin position="90"/>
        <end position="153"/>
    </location>
</feature>
<dbReference type="GO" id="GO:0008233">
    <property type="term" value="F:peptidase activity"/>
    <property type="evidence" value="ECO:0007669"/>
    <property type="project" value="InterPro"/>
</dbReference>
<evidence type="ECO:0000259" key="1">
    <source>
        <dbReference type="Pfam" id="PF13539"/>
    </source>
</evidence>
<accession>A0A839ZBC1</accession>
<dbReference type="Pfam" id="PF13539">
    <property type="entry name" value="Peptidase_M15_4"/>
    <property type="match status" value="1"/>
</dbReference>
<dbReference type="AlphaFoldDB" id="A0A839ZBC1"/>
<dbReference type="Gene3D" id="3.30.1380.10">
    <property type="match status" value="1"/>
</dbReference>